<reference evidence="5" key="1">
    <citation type="journal article" date="2020" name="Nature">
        <title>Giant virus diversity and host interactions through global metagenomics.</title>
        <authorList>
            <person name="Schulz F."/>
            <person name="Roux S."/>
            <person name="Paez-Espino D."/>
            <person name="Jungbluth S."/>
            <person name="Walsh D.A."/>
            <person name="Denef V.J."/>
            <person name="McMahon K.D."/>
            <person name="Konstantinidis K.T."/>
            <person name="Eloe-Fadrosh E.A."/>
            <person name="Kyrpides N.C."/>
            <person name="Woyke T."/>
        </authorList>
    </citation>
    <scope>NUCLEOTIDE SEQUENCE</scope>
    <source>
        <strain evidence="5">GVMAG-S-ERX556106-38</strain>
    </source>
</reference>
<sequence length="170" mass="18996">MSEIVESTNISGFDWSDVSYKTTEVFRPVFSKAKVVKVYDGDTITVATPLQFTGSPVYRFSVRLRGIDCPEIRTKDADEKVCGQKARKIMLDQVMNKVVDVSNIDYDKYGRILADVSIDGVNVTEALITQNLAVVYNGGKKNSPENWLDYHKQYTGVQDEKVAVPSTVSE</sequence>
<dbReference type="PANTHER" id="PTHR12302">
    <property type="entry name" value="EBNA2 BINDING PROTEIN P100"/>
    <property type="match status" value="1"/>
</dbReference>
<keyword evidence="2" id="KW-0255">Endonuclease</keyword>
<evidence type="ECO:0000256" key="2">
    <source>
        <dbReference type="ARBA" id="ARBA00022759"/>
    </source>
</evidence>
<feature type="domain" description="TNase-like" evidence="4">
    <location>
        <begin position="29"/>
        <end position="160"/>
    </location>
</feature>
<dbReference type="GO" id="GO:0016787">
    <property type="term" value="F:hydrolase activity"/>
    <property type="evidence" value="ECO:0007669"/>
    <property type="project" value="UniProtKB-KW"/>
</dbReference>
<evidence type="ECO:0000256" key="1">
    <source>
        <dbReference type="ARBA" id="ARBA00022722"/>
    </source>
</evidence>
<accession>A0A6C0FAJ1</accession>
<proteinExistence type="predicted"/>
<keyword evidence="1" id="KW-0540">Nuclease</keyword>
<dbReference type="PANTHER" id="PTHR12302:SF3">
    <property type="entry name" value="SERINE_THREONINE-PROTEIN KINASE 31"/>
    <property type="match status" value="1"/>
</dbReference>
<name>A0A6C0FAJ1_9ZZZZ</name>
<evidence type="ECO:0000313" key="5">
    <source>
        <dbReference type="EMBL" id="QHT38877.1"/>
    </source>
</evidence>
<dbReference type="PROSITE" id="PS50830">
    <property type="entry name" value="TNASE_3"/>
    <property type="match status" value="1"/>
</dbReference>
<keyword evidence="3" id="KW-0378">Hydrolase</keyword>
<dbReference type="Gene3D" id="2.40.50.90">
    <property type="match status" value="1"/>
</dbReference>
<dbReference type="InterPro" id="IPR035437">
    <property type="entry name" value="SNase_OB-fold_sf"/>
</dbReference>
<dbReference type="SUPFAM" id="SSF50199">
    <property type="entry name" value="Staphylococcal nuclease"/>
    <property type="match status" value="1"/>
</dbReference>
<dbReference type="AlphaFoldDB" id="A0A6C0FAJ1"/>
<dbReference type="SMART" id="SM00318">
    <property type="entry name" value="SNc"/>
    <property type="match status" value="1"/>
</dbReference>
<organism evidence="5">
    <name type="scientific">viral metagenome</name>
    <dbReference type="NCBI Taxonomy" id="1070528"/>
    <lineage>
        <taxon>unclassified sequences</taxon>
        <taxon>metagenomes</taxon>
        <taxon>organismal metagenomes</taxon>
    </lineage>
</organism>
<evidence type="ECO:0000259" key="4">
    <source>
        <dbReference type="PROSITE" id="PS50830"/>
    </source>
</evidence>
<dbReference type="Pfam" id="PF00565">
    <property type="entry name" value="SNase"/>
    <property type="match status" value="1"/>
</dbReference>
<dbReference type="InterPro" id="IPR016071">
    <property type="entry name" value="Staphylococal_nuclease_OB-fold"/>
</dbReference>
<evidence type="ECO:0000256" key="3">
    <source>
        <dbReference type="ARBA" id="ARBA00022801"/>
    </source>
</evidence>
<protein>
    <recommendedName>
        <fullName evidence="4">TNase-like domain-containing protein</fullName>
    </recommendedName>
</protein>
<dbReference type="EMBL" id="MN738836">
    <property type="protein sequence ID" value="QHT38877.1"/>
    <property type="molecule type" value="Genomic_DNA"/>
</dbReference>
<dbReference type="GO" id="GO:0004519">
    <property type="term" value="F:endonuclease activity"/>
    <property type="evidence" value="ECO:0007669"/>
    <property type="project" value="UniProtKB-KW"/>
</dbReference>